<dbReference type="SUPFAM" id="SSF51905">
    <property type="entry name" value="FAD/NAD(P)-binding domain"/>
    <property type="match status" value="1"/>
</dbReference>
<accession>A0A4S4FZ63</accession>
<dbReference type="Pfam" id="PF01494">
    <property type="entry name" value="FAD_binding_3"/>
    <property type="match status" value="1"/>
</dbReference>
<evidence type="ECO:0000313" key="3">
    <source>
        <dbReference type="EMBL" id="THG36143.1"/>
    </source>
</evidence>
<comment type="caution">
    <text evidence="3">The sequence shown here is derived from an EMBL/GenBank/DDBJ whole genome shotgun (WGS) entry which is preliminary data.</text>
</comment>
<dbReference type="RefSeq" id="WP_136421377.1">
    <property type="nucleotide sequence ID" value="NZ_SSSN01000002.1"/>
</dbReference>
<dbReference type="PRINTS" id="PR00420">
    <property type="entry name" value="RNGMNOXGNASE"/>
</dbReference>
<dbReference type="EMBL" id="SSSN01000002">
    <property type="protein sequence ID" value="THG36143.1"/>
    <property type="molecule type" value="Genomic_DNA"/>
</dbReference>
<gene>
    <name evidence="3" type="ORF">E6C70_00950</name>
</gene>
<evidence type="ECO:0000313" key="4">
    <source>
        <dbReference type="Proteomes" id="UP000307380"/>
    </source>
</evidence>
<sequence>MADVAVVGAGPVGMVTAALLAARGMDVEIIEQREAPSPHSRAIGIHPPAIEALHRAGVAVDAIARGVRIESGEVRCDGRVLGSMSFATAGGAYPFVLSLPQRQTEELLRSRLGELGVPVRQGRVSGLRPGRDGVTLSVDGVEIGARIVVGADGTRSATRAAAGIAWRPSGRTVDYVMADYPDDTDHGSTAVLFFERGGVVESFPLPDGRRRWVAMTDRDWSSASSDELAALIADRTGHRPVGGDAVSGFRVRQHLADRLLSGRVVLVGDSAHEISPIGGQGMNLGWLDAVALAPAIEAELRHADAAALLRYATSRRRSAVVASRQAAFNMSMGMPARGARLVGRNAAVRALAVPPAKALVARAFTMRWL</sequence>
<dbReference type="Proteomes" id="UP000307380">
    <property type="component" value="Unassembled WGS sequence"/>
</dbReference>
<dbReference type="InterPro" id="IPR002938">
    <property type="entry name" value="FAD-bd"/>
</dbReference>
<keyword evidence="1" id="KW-0560">Oxidoreductase</keyword>
<reference evidence="3 4" key="1">
    <citation type="submission" date="2019-04" db="EMBL/GenBank/DDBJ databases">
        <authorList>
            <person name="Jiang L."/>
        </authorList>
    </citation>
    <scope>NUCLEOTIDE SEQUENCE [LARGE SCALE GENOMIC DNA]</scope>
    <source>
        <strain evidence="3 4">YIM 131861</strain>
    </source>
</reference>
<dbReference type="InterPro" id="IPR050631">
    <property type="entry name" value="PheA/TfdB_FAD_monoxygenase"/>
</dbReference>
<proteinExistence type="predicted"/>
<dbReference type="Gene3D" id="3.30.70.2450">
    <property type="match status" value="1"/>
</dbReference>
<keyword evidence="4" id="KW-1185">Reference proteome</keyword>
<protein>
    <submittedName>
        <fullName evidence="3">FAD-dependent monooxygenase</fullName>
    </submittedName>
</protein>
<keyword evidence="3" id="KW-0503">Monooxygenase</keyword>
<feature type="domain" description="FAD-binding" evidence="2">
    <location>
        <begin position="2"/>
        <end position="319"/>
    </location>
</feature>
<dbReference type="OrthoDB" id="4246007at2"/>
<dbReference type="PANTHER" id="PTHR43476:SF3">
    <property type="entry name" value="FAD-BINDING MONOOXYGENASE"/>
    <property type="match status" value="1"/>
</dbReference>
<dbReference type="GO" id="GO:0071949">
    <property type="term" value="F:FAD binding"/>
    <property type="evidence" value="ECO:0007669"/>
    <property type="project" value="InterPro"/>
</dbReference>
<dbReference type="PANTHER" id="PTHR43476">
    <property type="entry name" value="3-(3-HYDROXY-PHENYL)PROPIONATE/3-HYDROXYCINNAMIC ACID HYDROXYLASE"/>
    <property type="match status" value="1"/>
</dbReference>
<dbReference type="InterPro" id="IPR036188">
    <property type="entry name" value="FAD/NAD-bd_sf"/>
</dbReference>
<name>A0A4S4FZ63_9MICO</name>
<organism evidence="3 4">
    <name type="scientific">Orlajensenia flava</name>
    <dbReference type="NCBI Taxonomy" id="2565934"/>
    <lineage>
        <taxon>Bacteria</taxon>
        <taxon>Bacillati</taxon>
        <taxon>Actinomycetota</taxon>
        <taxon>Actinomycetes</taxon>
        <taxon>Micrococcales</taxon>
        <taxon>Microbacteriaceae</taxon>
        <taxon>Orlajensenia</taxon>
    </lineage>
</organism>
<evidence type="ECO:0000256" key="1">
    <source>
        <dbReference type="ARBA" id="ARBA00023002"/>
    </source>
</evidence>
<dbReference type="Gene3D" id="3.50.50.60">
    <property type="entry name" value="FAD/NAD(P)-binding domain"/>
    <property type="match status" value="1"/>
</dbReference>
<dbReference type="GO" id="GO:0008688">
    <property type="term" value="F:3-(3-hydroxyphenyl)propionate hydroxylase activity"/>
    <property type="evidence" value="ECO:0007669"/>
    <property type="project" value="TreeGrafter"/>
</dbReference>
<dbReference type="AlphaFoldDB" id="A0A4S4FZ63"/>
<dbReference type="GO" id="GO:0019622">
    <property type="term" value="P:3-(3-hydroxy)phenylpropionate catabolic process"/>
    <property type="evidence" value="ECO:0007669"/>
    <property type="project" value="TreeGrafter"/>
</dbReference>
<evidence type="ECO:0000259" key="2">
    <source>
        <dbReference type="Pfam" id="PF01494"/>
    </source>
</evidence>